<dbReference type="InterPro" id="IPR011059">
    <property type="entry name" value="Metal-dep_hydrolase_composite"/>
</dbReference>
<dbReference type="Proteomes" id="UP001597478">
    <property type="component" value="Unassembled WGS sequence"/>
</dbReference>
<dbReference type="InterPro" id="IPR033932">
    <property type="entry name" value="YtcJ-like"/>
</dbReference>
<dbReference type="Gene3D" id="2.30.40.10">
    <property type="entry name" value="Urease, subunit C, domain 1"/>
    <property type="match status" value="1"/>
</dbReference>
<dbReference type="SUPFAM" id="SSF51338">
    <property type="entry name" value="Composite domain of metallo-dependent hydrolases"/>
    <property type="match status" value="1"/>
</dbReference>
<sequence length="536" mass="55321">MSTSTTTLLLGGRVHTPSSTDATAMAVTDGTVVWVGQDGPGQALHPDAEIVDLDGAFVAPAFVDAHVHATATGLHLTGLDLTGVRDAGELLAAVRAAVTPGEVLLAHGWDESAWTDPRLPSRAELDEAAGGNPVYLSRVDVHSALVSSALADLAAGVRDTAGWSDDGPLTRDAHHLVRAAARAAVTPAQRRRAQETFLRAAAAAGIVSVHECAGPDISGEQDLLDLLALADAPGMPEVVAYWGEPGAVDTARRLGARGLAGDLFVDGALGSHTAALHEPYADRPDSTGVRYLTADAIAEHLIACTEAGLQAGFHVIGDAAVAEVVTGFTRAEKTVGRRALATGKHRLEHVEMVDAEQARALAAYGVAASMQPLFDAAWGGGDGMYATRLGADRAAGLNPFAMLASEGVVLAFGSDAPVTPLAPWESVRAAVHHRTPGSGISARAAFNAHTRGGHRAAGVNDGVTGSLVPGAPAHYAIWESGDLVVATPDTRVQRWSTDPRSQVPGLPPLDPGTPLPRCLRTVRAGEVIYDRFTSAP</sequence>
<organism evidence="3 4">
    <name type="scientific">Prauserella oleivorans</name>
    <dbReference type="NCBI Taxonomy" id="1478153"/>
    <lineage>
        <taxon>Bacteria</taxon>
        <taxon>Bacillati</taxon>
        <taxon>Actinomycetota</taxon>
        <taxon>Actinomycetes</taxon>
        <taxon>Pseudonocardiales</taxon>
        <taxon>Pseudonocardiaceae</taxon>
        <taxon>Prauserella</taxon>
    </lineage>
</organism>
<feature type="domain" description="Amidohydrolase 3" evidence="2">
    <location>
        <begin position="49"/>
        <end position="529"/>
    </location>
</feature>
<comment type="caution">
    <text evidence="3">The sequence shown here is derived from an EMBL/GenBank/DDBJ whole genome shotgun (WGS) entry which is preliminary data.</text>
</comment>
<dbReference type="PANTHER" id="PTHR22642:SF2">
    <property type="entry name" value="PROTEIN LONG AFTER FAR-RED 3"/>
    <property type="match status" value="1"/>
</dbReference>
<reference evidence="4" key="1">
    <citation type="journal article" date="2019" name="Int. J. Syst. Evol. Microbiol.">
        <title>The Global Catalogue of Microorganisms (GCM) 10K type strain sequencing project: providing services to taxonomists for standard genome sequencing and annotation.</title>
        <authorList>
            <consortium name="The Broad Institute Genomics Platform"/>
            <consortium name="The Broad Institute Genome Sequencing Center for Infectious Disease"/>
            <person name="Wu L."/>
            <person name="Ma J."/>
        </authorList>
    </citation>
    <scope>NUCLEOTIDE SEQUENCE [LARGE SCALE GENOMIC DNA]</scope>
    <source>
        <strain evidence="4">IBRC-M 10906</strain>
    </source>
</reference>
<dbReference type="SUPFAM" id="SSF51556">
    <property type="entry name" value="Metallo-dependent hydrolases"/>
    <property type="match status" value="1"/>
</dbReference>
<dbReference type="InterPro" id="IPR032466">
    <property type="entry name" value="Metal_Hydrolase"/>
</dbReference>
<dbReference type="GO" id="GO:0016787">
    <property type="term" value="F:hydrolase activity"/>
    <property type="evidence" value="ECO:0007669"/>
    <property type="project" value="UniProtKB-KW"/>
</dbReference>
<name>A0ABW5WF46_9PSEU</name>
<evidence type="ECO:0000259" key="2">
    <source>
        <dbReference type="Pfam" id="PF07969"/>
    </source>
</evidence>
<feature type="region of interest" description="Disordered" evidence="1">
    <location>
        <begin position="495"/>
        <end position="514"/>
    </location>
</feature>
<dbReference type="PANTHER" id="PTHR22642">
    <property type="entry name" value="IMIDAZOLONEPROPIONASE"/>
    <property type="match status" value="1"/>
</dbReference>
<dbReference type="Gene3D" id="3.20.20.140">
    <property type="entry name" value="Metal-dependent hydrolases"/>
    <property type="match status" value="1"/>
</dbReference>
<gene>
    <name evidence="3" type="ORF">ACFS2C_16365</name>
</gene>
<dbReference type="EC" id="3.5.-.-" evidence="3"/>
<keyword evidence="3" id="KW-0378">Hydrolase</keyword>
<proteinExistence type="predicted"/>
<dbReference type="InterPro" id="IPR013108">
    <property type="entry name" value="Amidohydro_3"/>
</dbReference>
<keyword evidence="4" id="KW-1185">Reference proteome</keyword>
<evidence type="ECO:0000313" key="3">
    <source>
        <dbReference type="EMBL" id="MFD2800966.1"/>
    </source>
</evidence>
<dbReference type="Pfam" id="PF07969">
    <property type="entry name" value="Amidohydro_3"/>
    <property type="match status" value="1"/>
</dbReference>
<evidence type="ECO:0000313" key="4">
    <source>
        <dbReference type="Proteomes" id="UP001597478"/>
    </source>
</evidence>
<dbReference type="RefSeq" id="WP_377390893.1">
    <property type="nucleotide sequence ID" value="NZ_JBHSAN010000024.1"/>
</dbReference>
<protein>
    <submittedName>
        <fullName evidence="3">Amidohydrolase</fullName>
        <ecNumber evidence="3">3.5.-.-</ecNumber>
    </submittedName>
</protein>
<evidence type="ECO:0000256" key="1">
    <source>
        <dbReference type="SAM" id="MobiDB-lite"/>
    </source>
</evidence>
<dbReference type="EMBL" id="JBHUOF010000021">
    <property type="protein sequence ID" value="MFD2800966.1"/>
    <property type="molecule type" value="Genomic_DNA"/>
</dbReference>
<dbReference type="CDD" id="cd01300">
    <property type="entry name" value="YtcJ_like"/>
    <property type="match status" value="1"/>
</dbReference>
<accession>A0ABW5WF46</accession>
<dbReference type="Gene3D" id="3.10.310.70">
    <property type="match status" value="1"/>
</dbReference>
<feature type="compositionally biased region" description="Pro residues" evidence="1">
    <location>
        <begin position="505"/>
        <end position="514"/>
    </location>
</feature>